<accession>A0A1A9VMK7</accession>
<dbReference type="EnsemblMetazoa" id="GAUT041791-RA">
    <property type="protein sequence ID" value="GAUT041791-PA"/>
    <property type="gene ID" value="GAUT041791"/>
</dbReference>
<protein>
    <submittedName>
        <fullName evidence="1">Uncharacterized protein</fullName>
    </submittedName>
</protein>
<dbReference type="VEuPathDB" id="VectorBase:GAUT041791"/>
<name>A0A1A9VMK7_GLOAU</name>
<keyword evidence="2" id="KW-1185">Reference proteome</keyword>
<sequence>MNQNLVTSGRELASISHYKILKIFEAADNRGIENSSLTAVCDNRSIQLVYWLQGTSVGIARFEFGHWENNVRIAKVPIWAYFRGFTATSIIVTLSFYVTKMSVWLDDAISSQFRFSYSSSTTQVLQFLPKQLNHHPNFLFGCRHNCNVFEINRKISITIVAQ</sequence>
<organism evidence="1 2">
    <name type="scientific">Glossina austeni</name>
    <name type="common">Savannah tsetse fly</name>
    <dbReference type="NCBI Taxonomy" id="7395"/>
    <lineage>
        <taxon>Eukaryota</taxon>
        <taxon>Metazoa</taxon>
        <taxon>Ecdysozoa</taxon>
        <taxon>Arthropoda</taxon>
        <taxon>Hexapoda</taxon>
        <taxon>Insecta</taxon>
        <taxon>Pterygota</taxon>
        <taxon>Neoptera</taxon>
        <taxon>Endopterygota</taxon>
        <taxon>Diptera</taxon>
        <taxon>Brachycera</taxon>
        <taxon>Muscomorpha</taxon>
        <taxon>Hippoboscoidea</taxon>
        <taxon>Glossinidae</taxon>
        <taxon>Glossina</taxon>
    </lineage>
</organism>
<evidence type="ECO:0000313" key="2">
    <source>
        <dbReference type="Proteomes" id="UP000078200"/>
    </source>
</evidence>
<proteinExistence type="predicted"/>
<evidence type="ECO:0000313" key="1">
    <source>
        <dbReference type="EnsemblMetazoa" id="GAUT041791-PA"/>
    </source>
</evidence>
<dbReference type="AlphaFoldDB" id="A0A1A9VMK7"/>
<reference evidence="1" key="1">
    <citation type="submission" date="2020-05" db="UniProtKB">
        <authorList>
            <consortium name="EnsemblMetazoa"/>
        </authorList>
    </citation>
    <scope>IDENTIFICATION</scope>
    <source>
        <strain evidence="1">TTRI</strain>
    </source>
</reference>
<dbReference type="Proteomes" id="UP000078200">
    <property type="component" value="Unassembled WGS sequence"/>
</dbReference>